<dbReference type="Proteomes" id="UP000239757">
    <property type="component" value="Unassembled WGS sequence"/>
</dbReference>
<proteinExistence type="predicted"/>
<evidence type="ECO:0000313" key="3">
    <source>
        <dbReference type="Proteomes" id="UP000239757"/>
    </source>
</evidence>
<dbReference type="InterPro" id="IPR036420">
    <property type="entry name" value="BRCT_dom_sf"/>
</dbReference>
<dbReference type="EMBL" id="KZ665164">
    <property type="protein sequence ID" value="PPS01128.1"/>
    <property type="molecule type" value="Genomic_DNA"/>
</dbReference>
<organism evidence="2 3">
    <name type="scientific">Gossypium barbadense</name>
    <name type="common">Sea Island cotton</name>
    <name type="synonym">Hibiscus barbadensis</name>
    <dbReference type="NCBI Taxonomy" id="3634"/>
    <lineage>
        <taxon>Eukaryota</taxon>
        <taxon>Viridiplantae</taxon>
        <taxon>Streptophyta</taxon>
        <taxon>Embryophyta</taxon>
        <taxon>Tracheophyta</taxon>
        <taxon>Spermatophyta</taxon>
        <taxon>Magnoliopsida</taxon>
        <taxon>eudicotyledons</taxon>
        <taxon>Gunneridae</taxon>
        <taxon>Pentapetalae</taxon>
        <taxon>rosids</taxon>
        <taxon>malvids</taxon>
        <taxon>Malvales</taxon>
        <taxon>Malvaceae</taxon>
        <taxon>Malvoideae</taxon>
        <taxon>Gossypium</taxon>
    </lineage>
</organism>
<gene>
    <name evidence="2" type="ORF">GOBAR_AA19535</name>
</gene>
<evidence type="ECO:0000259" key="1">
    <source>
        <dbReference type="PROSITE" id="PS50172"/>
    </source>
</evidence>
<dbReference type="PROSITE" id="PS50172">
    <property type="entry name" value="BRCT"/>
    <property type="match status" value="1"/>
</dbReference>
<dbReference type="SUPFAM" id="SSF52113">
    <property type="entry name" value="BRCT domain"/>
    <property type="match status" value="1"/>
</dbReference>
<name>A0A2P5XCS3_GOSBA</name>
<protein>
    <recommendedName>
        <fullName evidence="1">BRCT domain-containing protein</fullName>
    </recommendedName>
</protein>
<reference evidence="2 3" key="1">
    <citation type="submission" date="2015-01" db="EMBL/GenBank/DDBJ databases">
        <title>Genome of allotetraploid Gossypium barbadense reveals genomic plasticity and fiber elongation in cotton evolution.</title>
        <authorList>
            <person name="Chen X."/>
            <person name="Liu X."/>
            <person name="Zhao B."/>
            <person name="Zheng H."/>
            <person name="Hu Y."/>
            <person name="Lu G."/>
            <person name="Yang C."/>
            <person name="Chen J."/>
            <person name="Shan C."/>
            <person name="Zhang L."/>
            <person name="Zhou Y."/>
            <person name="Wang L."/>
            <person name="Guo W."/>
            <person name="Bai Y."/>
            <person name="Ruan J."/>
            <person name="Shangguan X."/>
            <person name="Mao Y."/>
            <person name="Jiang J."/>
            <person name="Zhu Y."/>
            <person name="Lei J."/>
            <person name="Kang H."/>
            <person name="Chen S."/>
            <person name="He X."/>
            <person name="Wang R."/>
            <person name="Wang Y."/>
            <person name="Chen J."/>
            <person name="Wang L."/>
            <person name="Yu S."/>
            <person name="Wang B."/>
            <person name="Wei J."/>
            <person name="Song S."/>
            <person name="Lu X."/>
            <person name="Gao Z."/>
            <person name="Gu W."/>
            <person name="Deng X."/>
            <person name="Ma D."/>
            <person name="Wang S."/>
            <person name="Liang W."/>
            <person name="Fang L."/>
            <person name="Cai C."/>
            <person name="Zhu X."/>
            <person name="Zhou B."/>
            <person name="Zhang Y."/>
            <person name="Chen Z."/>
            <person name="Xu S."/>
            <person name="Zhu R."/>
            <person name="Wang S."/>
            <person name="Zhang T."/>
            <person name="Zhao G."/>
        </authorList>
    </citation>
    <scope>NUCLEOTIDE SEQUENCE [LARGE SCALE GENOMIC DNA]</scope>
    <source>
        <strain evidence="3">cv. Xinhai21</strain>
        <tissue evidence="2">Leaf</tissue>
    </source>
</reference>
<dbReference type="OrthoDB" id="429950at2759"/>
<dbReference type="AlphaFoldDB" id="A0A2P5XCS3"/>
<evidence type="ECO:0000313" key="2">
    <source>
        <dbReference type="EMBL" id="PPS01128.1"/>
    </source>
</evidence>
<accession>A0A2P5XCS3</accession>
<dbReference type="InterPro" id="IPR001357">
    <property type="entry name" value="BRCT_dom"/>
</dbReference>
<feature type="domain" description="BRCT" evidence="1">
    <location>
        <begin position="109"/>
        <end position="134"/>
    </location>
</feature>
<sequence length="189" mass="21435">MVSQREHLNSQNLFQGPQFKNPFFMATDIHAREPTVSASCVCKTRSPKRKQEPFELSDSVLNSPVAELVKKYEDPKFQPHQYVGVTDKPFLGKVISLMGRLSCTHERGVRVVSEAWLLDSIEKQEVQPLEAYDIATDLAIDGKGIPWDKQVPEEHAIESLSAKLKLYGKREVYKGTRLQEQCGEIFSQS</sequence>